<evidence type="ECO:0000259" key="6">
    <source>
        <dbReference type="PROSITE" id="PS00624"/>
    </source>
</evidence>
<dbReference type="Pfam" id="PF00732">
    <property type="entry name" value="GMC_oxred_N"/>
    <property type="match status" value="1"/>
</dbReference>
<evidence type="ECO:0000256" key="3">
    <source>
        <dbReference type="RuleBase" id="RU003968"/>
    </source>
</evidence>
<keyword evidence="2 3" id="KW-0274">FAD</keyword>
<dbReference type="Pfam" id="PF05199">
    <property type="entry name" value="GMC_oxred_C"/>
    <property type="match status" value="1"/>
</dbReference>
<comment type="cofactor">
    <cofactor evidence="2">
        <name>FAD</name>
        <dbReference type="ChEBI" id="CHEBI:57692"/>
    </cofactor>
</comment>
<feature type="signal peptide" evidence="4">
    <location>
        <begin position="1"/>
        <end position="24"/>
    </location>
</feature>
<dbReference type="Gene3D" id="3.30.560.10">
    <property type="entry name" value="Glucose Oxidase, domain 3"/>
    <property type="match status" value="1"/>
</dbReference>
<feature type="domain" description="Glucose-methanol-choline oxidoreductase N-terminal" evidence="5">
    <location>
        <begin position="119"/>
        <end position="142"/>
    </location>
</feature>
<dbReference type="SUPFAM" id="SSF51905">
    <property type="entry name" value="FAD/NAD(P)-binding domain"/>
    <property type="match status" value="1"/>
</dbReference>
<dbReference type="InterPro" id="IPR036188">
    <property type="entry name" value="FAD/NAD-bd_sf"/>
</dbReference>
<feature type="binding site" evidence="2">
    <location>
        <position position="258"/>
    </location>
    <ligand>
        <name>FAD</name>
        <dbReference type="ChEBI" id="CHEBI:57692"/>
    </ligand>
</feature>
<feature type="binding site" evidence="2">
    <location>
        <begin position="129"/>
        <end position="132"/>
    </location>
    <ligand>
        <name>FAD</name>
        <dbReference type="ChEBI" id="CHEBI:57692"/>
    </ligand>
</feature>
<evidence type="ECO:0000256" key="1">
    <source>
        <dbReference type="ARBA" id="ARBA00010790"/>
    </source>
</evidence>
<dbReference type="OrthoDB" id="269227at2759"/>
<dbReference type="Gene3D" id="3.50.50.60">
    <property type="entry name" value="FAD/NAD(P)-binding domain"/>
    <property type="match status" value="1"/>
</dbReference>
<keyword evidence="8" id="KW-1185">Reference proteome</keyword>
<evidence type="ECO:0000256" key="4">
    <source>
        <dbReference type="SAM" id="SignalP"/>
    </source>
</evidence>
<evidence type="ECO:0000313" key="7">
    <source>
        <dbReference type="EMBL" id="CAB0019310.1"/>
    </source>
</evidence>
<evidence type="ECO:0000313" key="8">
    <source>
        <dbReference type="Proteomes" id="UP000479000"/>
    </source>
</evidence>
<keyword evidence="4" id="KW-0732">Signal</keyword>
<dbReference type="AlphaFoldDB" id="A0A6H5HRT9"/>
<evidence type="ECO:0000259" key="5">
    <source>
        <dbReference type="PROSITE" id="PS00623"/>
    </source>
</evidence>
<comment type="similarity">
    <text evidence="1 3">Belongs to the GMC oxidoreductase family.</text>
</comment>
<dbReference type="GO" id="GO:0050660">
    <property type="term" value="F:flavin adenine dinucleotide binding"/>
    <property type="evidence" value="ECO:0007669"/>
    <property type="project" value="InterPro"/>
</dbReference>
<gene>
    <name evidence="7" type="ORF">NTEN_LOCUS23022</name>
</gene>
<feature type="chain" id="PRO_5026085680" description="Glucose-methanol-choline oxidoreductase N-terminal domain-containing protein" evidence="4">
    <location>
        <begin position="25"/>
        <end position="611"/>
    </location>
</feature>
<dbReference type="InterPro" id="IPR007867">
    <property type="entry name" value="GMC_OxRtase_C"/>
</dbReference>
<dbReference type="PANTHER" id="PTHR11552">
    <property type="entry name" value="GLUCOSE-METHANOL-CHOLINE GMC OXIDOREDUCTASE"/>
    <property type="match status" value="1"/>
</dbReference>
<dbReference type="EMBL" id="CADCXU010033930">
    <property type="protein sequence ID" value="CAB0019310.1"/>
    <property type="molecule type" value="Genomic_DNA"/>
</dbReference>
<dbReference type="PANTHER" id="PTHR11552:SF158">
    <property type="entry name" value="GH23626P-RELATED"/>
    <property type="match status" value="1"/>
</dbReference>
<dbReference type="SUPFAM" id="SSF54373">
    <property type="entry name" value="FAD-linked reductases, C-terminal domain"/>
    <property type="match status" value="1"/>
</dbReference>
<dbReference type="InterPro" id="IPR012132">
    <property type="entry name" value="GMC_OxRdtase"/>
</dbReference>
<dbReference type="PROSITE" id="PS00623">
    <property type="entry name" value="GMC_OXRED_1"/>
    <property type="match status" value="1"/>
</dbReference>
<name>A0A6H5HRT9_9HEMI</name>
<dbReference type="PIRSF" id="PIRSF000137">
    <property type="entry name" value="Alcohol_oxidase"/>
    <property type="match status" value="1"/>
</dbReference>
<dbReference type="GO" id="GO:0016614">
    <property type="term" value="F:oxidoreductase activity, acting on CH-OH group of donors"/>
    <property type="evidence" value="ECO:0007669"/>
    <property type="project" value="InterPro"/>
</dbReference>
<dbReference type="PROSITE" id="PS00624">
    <property type="entry name" value="GMC_OXRED_2"/>
    <property type="match status" value="1"/>
</dbReference>
<accession>A0A6H5HRT9</accession>
<evidence type="ECO:0000256" key="2">
    <source>
        <dbReference type="PIRSR" id="PIRSR000137-2"/>
    </source>
</evidence>
<keyword evidence="3" id="KW-0285">Flavoprotein</keyword>
<dbReference type="Proteomes" id="UP000479000">
    <property type="component" value="Unassembled WGS sequence"/>
</dbReference>
<sequence>MARETAIIMLLSVIAGRLLLWSLGRNSHYIDTTTTPLATYDFIIVGGGSAGSTLANRLTEISDWKVLLVEQGGDGTTITDVPLLAQLLQLGPQSTMYHTEPTRAACLGLVNQSCTFPRGKCLGGSSTINYMVYTRGNRLDYEKWESMGNPGWGYDDALKYFKKSENLQIPRLKDSHFHGTKGFLTVSEAKSHTALRDAVIEGGKELGYSNHDLNGNNQTGFMIMQSNTQDGERFSAGKAYLKPANSRANLHVVINSFVKRILIDPKTKTARGVEFEMGGRTYRVRARKEVILSAGAINSPQILMLSGVGPAAHLRELNIPVIKDLPVGKNLQDHVGLAGLLFTVKPGSSIDPNRALNYAIDYAFRSDGYFTIPGGLEVVAFIKTKYADQRLDWPDIQMHIGPTSIALDFGDSAYKTFGLSKPVYTSLYKLAEGREAMTILPSMVRPKSKGRILLRSSNPSEHPMIDPNYFDHPDDIKVLVEGIKTAVSLCETGPLKALDCQWYKATFPSCADIQRRTDEYWECMARQFPQTIYHPVGTCKMGPATDPSAVVDARLKVHGIRKLRVIDASIMPKIISGNTNAPTIMIAEKGADMIKEDWKRVKDTNDVRSIF</sequence>
<dbReference type="InterPro" id="IPR000172">
    <property type="entry name" value="GMC_OxRdtase_N"/>
</dbReference>
<organism evidence="7 8">
    <name type="scientific">Nesidiocoris tenuis</name>
    <dbReference type="NCBI Taxonomy" id="355587"/>
    <lineage>
        <taxon>Eukaryota</taxon>
        <taxon>Metazoa</taxon>
        <taxon>Ecdysozoa</taxon>
        <taxon>Arthropoda</taxon>
        <taxon>Hexapoda</taxon>
        <taxon>Insecta</taxon>
        <taxon>Pterygota</taxon>
        <taxon>Neoptera</taxon>
        <taxon>Paraneoptera</taxon>
        <taxon>Hemiptera</taxon>
        <taxon>Heteroptera</taxon>
        <taxon>Panheteroptera</taxon>
        <taxon>Cimicomorpha</taxon>
        <taxon>Miridae</taxon>
        <taxon>Dicyphina</taxon>
        <taxon>Nesidiocoris</taxon>
    </lineage>
</organism>
<proteinExistence type="inferred from homology"/>
<feature type="domain" description="Glucose-methanol-choline oxidoreductase N-terminal" evidence="6">
    <location>
        <begin position="295"/>
        <end position="309"/>
    </location>
</feature>
<protein>
    <recommendedName>
        <fullName evidence="5 6">Glucose-methanol-choline oxidoreductase N-terminal domain-containing protein</fullName>
    </recommendedName>
</protein>
<reference evidence="7 8" key="1">
    <citation type="submission" date="2020-02" db="EMBL/GenBank/DDBJ databases">
        <authorList>
            <person name="Ferguson B K."/>
        </authorList>
    </citation>
    <scope>NUCLEOTIDE SEQUENCE [LARGE SCALE GENOMIC DNA]</scope>
</reference>